<accession>X1UJZ9</accession>
<gene>
    <name evidence="1" type="ORF">S12H4_53643</name>
</gene>
<evidence type="ECO:0000313" key="1">
    <source>
        <dbReference type="EMBL" id="GAJ03912.1"/>
    </source>
</evidence>
<reference evidence="1" key="1">
    <citation type="journal article" date="2014" name="Front. Microbiol.">
        <title>High frequency of phylogenetically diverse reductive dehalogenase-homologous genes in deep subseafloor sedimentary metagenomes.</title>
        <authorList>
            <person name="Kawai M."/>
            <person name="Futagami T."/>
            <person name="Toyoda A."/>
            <person name="Takaki Y."/>
            <person name="Nishi S."/>
            <person name="Hori S."/>
            <person name="Arai W."/>
            <person name="Tsubouchi T."/>
            <person name="Morono Y."/>
            <person name="Uchiyama I."/>
            <person name="Ito T."/>
            <person name="Fujiyama A."/>
            <person name="Inagaki F."/>
            <person name="Takami H."/>
        </authorList>
    </citation>
    <scope>NUCLEOTIDE SEQUENCE</scope>
    <source>
        <strain evidence="1">Expedition CK06-06</strain>
    </source>
</reference>
<dbReference type="EMBL" id="BARW01034179">
    <property type="protein sequence ID" value="GAJ03912.1"/>
    <property type="molecule type" value="Genomic_DNA"/>
</dbReference>
<sequence length="142" mass="15939">RQNTTIGLGLQRLSSTNTAASTKWEHRTGFCRVELSVPGNQLAYRKINRVNIVGMLSDTTLDIDLVSLDSVNPTTVYSSGDKRFGSMMSNLKRIDQRVNMPAVQNGLLKLTLTADEEWSIDYIDVYYQEQESTYIADPGMQV</sequence>
<organism evidence="1">
    <name type="scientific">marine sediment metagenome</name>
    <dbReference type="NCBI Taxonomy" id="412755"/>
    <lineage>
        <taxon>unclassified sequences</taxon>
        <taxon>metagenomes</taxon>
        <taxon>ecological metagenomes</taxon>
    </lineage>
</organism>
<feature type="non-terminal residue" evidence="1">
    <location>
        <position position="1"/>
    </location>
</feature>
<comment type="caution">
    <text evidence="1">The sequence shown here is derived from an EMBL/GenBank/DDBJ whole genome shotgun (WGS) entry which is preliminary data.</text>
</comment>
<proteinExistence type="predicted"/>
<protein>
    <submittedName>
        <fullName evidence="1">Uncharacterized protein</fullName>
    </submittedName>
</protein>
<name>X1UJZ9_9ZZZZ</name>
<dbReference type="AlphaFoldDB" id="X1UJZ9"/>